<sequence>MEKCFCHKTGFTLVEVLMSMLLLGITGLAVFSVQISSMQAINRAAILTEAAALASQELEIFQILPMDVFLNYGEKTTGGEWKKTKEVSGAGGQRIYTLYWNVIQDVPVSGMARIALEVHWKDRGQERRIFFEALKTGLL</sequence>
<dbReference type="NCBIfam" id="TIGR02532">
    <property type="entry name" value="IV_pilin_GFxxxE"/>
    <property type="match status" value="1"/>
</dbReference>
<dbReference type="RefSeq" id="WP_265426187.1">
    <property type="nucleotide sequence ID" value="NZ_JAPFPW010000026.1"/>
</dbReference>
<name>A0ABT3NCW3_9BACT</name>
<feature type="transmembrane region" description="Helical" evidence="1">
    <location>
        <begin position="12"/>
        <end position="33"/>
    </location>
</feature>
<comment type="caution">
    <text evidence="2">The sequence shown here is derived from an EMBL/GenBank/DDBJ whole genome shotgun (WGS) entry which is preliminary data.</text>
</comment>
<organism evidence="2 3">
    <name type="scientific">Desulfobotulus pelophilus</name>
    <dbReference type="NCBI Taxonomy" id="2823377"/>
    <lineage>
        <taxon>Bacteria</taxon>
        <taxon>Pseudomonadati</taxon>
        <taxon>Thermodesulfobacteriota</taxon>
        <taxon>Desulfobacteria</taxon>
        <taxon>Desulfobacterales</taxon>
        <taxon>Desulfobacteraceae</taxon>
        <taxon>Desulfobotulus</taxon>
    </lineage>
</organism>
<keyword evidence="1" id="KW-0812">Transmembrane</keyword>
<evidence type="ECO:0000256" key="1">
    <source>
        <dbReference type="SAM" id="Phobius"/>
    </source>
</evidence>
<evidence type="ECO:0000313" key="3">
    <source>
        <dbReference type="Proteomes" id="UP001209681"/>
    </source>
</evidence>
<proteinExistence type="predicted"/>
<dbReference type="Proteomes" id="UP001209681">
    <property type="component" value="Unassembled WGS sequence"/>
</dbReference>
<dbReference type="Pfam" id="PF07963">
    <property type="entry name" value="N_methyl"/>
    <property type="match status" value="1"/>
</dbReference>
<dbReference type="EMBL" id="JAPFPW010000026">
    <property type="protein sequence ID" value="MCW7755250.1"/>
    <property type="molecule type" value="Genomic_DNA"/>
</dbReference>
<gene>
    <name evidence="2" type="ORF">OOT00_14780</name>
</gene>
<dbReference type="InterPro" id="IPR012902">
    <property type="entry name" value="N_methyl_site"/>
</dbReference>
<dbReference type="PROSITE" id="PS00409">
    <property type="entry name" value="PROKAR_NTER_METHYL"/>
    <property type="match status" value="1"/>
</dbReference>
<protein>
    <submittedName>
        <fullName evidence="2">Prepilin-type N-terminal cleavage/methylation domain-containing protein</fullName>
    </submittedName>
</protein>
<keyword evidence="1" id="KW-0472">Membrane</keyword>
<reference evidence="2 3" key="1">
    <citation type="submission" date="2022-11" db="EMBL/GenBank/DDBJ databases">
        <title>Desulfobotulus tamanensis H1 sp. nov. - anaerobic, alkaliphilic, sulphate reducing bacterium isolated from terrestrial mud volcano.</title>
        <authorList>
            <person name="Frolova A."/>
            <person name="Merkel A.Y."/>
            <person name="Slobodkin A.I."/>
        </authorList>
    </citation>
    <scope>NUCLEOTIDE SEQUENCE [LARGE SCALE GENOMIC DNA]</scope>
    <source>
        <strain evidence="2 3">H1</strain>
    </source>
</reference>
<accession>A0ABT3NCW3</accession>
<keyword evidence="1" id="KW-1133">Transmembrane helix</keyword>
<evidence type="ECO:0000313" key="2">
    <source>
        <dbReference type="EMBL" id="MCW7755250.1"/>
    </source>
</evidence>
<keyword evidence="3" id="KW-1185">Reference proteome</keyword>